<keyword evidence="1" id="KW-0175">Coiled coil</keyword>
<accession>A0A0H3BZJ9</accession>
<gene>
    <name evidence="2" type="ordered locus">BbuZS7_E22</name>
</gene>
<dbReference type="RefSeq" id="WP_010890261.1">
    <property type="nucleotide sequence ID" value="NC_011783.1"/>
</dbReference>
<evidence type="ECO:0000256" key="1">
    <source>
        <dbReference type="SAM" id="Coils"/>
    </source>
</evidence>
<geneLocation type="plasmid" evidence="2 3">
    <name>ZS7_lp25</name>
</geneLocation>
<organism evidence="2 3">
    <name type="scientific">Borreliella burgdorferi (strain ZS7)</name>
    <name type="common">Borrelia burgdorferi</name>
    <dbReference type="NCBI Taxonomy" id="445985"/>
    <lineage>
        <taxon>Bacteria</taxon>
        <taxon>Pseudomonadati</taxon>
        <taxon>Spirochaetota</taxon>
        <taxon>Spirochaetia</taxon>
        <taxon>Spirochaetales</taxon>
        <taxon>Borreliaceae</taxon>
        <taxon>Borreliella</taxon>
    </lineage>
</organism>
<dbReference type="AlphaFoldDB" id="A0A0H3BZJ9"/>
<reference evidence="2 3" key="1">
    <citation type="journal article" date="2011" name="J. Bacteriol.">
        <title>Whole-genome sequences of thirteen isolates of Borrelia burgdorferi.</title>
        <authorList>
            <person name="Schutzer S.E."/>
            <person name="Fraser-Liggett C.M."/>
            <person name="Casjens S.R."/>
            <person name="Qiu W.G."/>
            <person name="Dunn J.J."/>
            <person name="Mongodin E.F."/>
            <person name="Luft B.J."/>
        </authorList>
    </citation>
    <scope>NUCLEOTIDE SEQUENCE [LARGE SCALE GENOMIC DNA]</scope>
    <source>
        <strain evidence="2 3">ZS7</strain>
        <plasmid evidence="2 3">ZS7_lp25</plasmid>
    </source>
</reference>
<dbReference type="Gene3D" id="1.10.3160.10">
    <property type="entry name" value="Bbcrasp-1"/>
    <property type="match status" value="1"/>
</dbReference>
<dbReference type="Pfam" id="PF05714">
    <property type="entry name" value="PFam54_60"/>
    <property type="match status" value="1"/>
</dbReference>
<sequence>MKYHIIVSIFIFLFLNACNPDSNTNQNNSKKGLLKIEKIPNKQIKNKLLDDLKNLIETANEDRKKYEKKLEEEPSNQYGISIFKEIYWVASYETVADNTDRSKNYRKFTYATLNPINTNKLANLSKILIQSKQKTLLFGTFCNLGRTFDTAINHLYPKKDALDKLEISNLEKLKNSFEKLLSMKSIVSDMLNQLLLDYQDDKDSIKTDIAKLESHLTELYKQIEKKSSQATKLKNNILSISNL</sequence>
<proteinExistence type="predicted"/>
<name>A0A0H3BZJ9_BORBZ</name>
<dbReference type="InterPro" id="IPR008421">
    <property type="entry name" value="Borrelia_lipoprotein_PFam54/60"/>
</dbReference>
<evidence type="ECO:0000313" key="3">
    <source>
        <dbReference type="Proteomes" id="UP000006901"/>
    </source>
</evidence>
<dbReference type="SMR" id="A0A0H3BZJ9"/>
<dbReference type="KEGG" id="bbz:BbuZS7_E22"/>
<evidence type="ECO:0000313" key="2">
    <source>
        <dbReference type="EMBL" id="ACK74201.1"/>
    </source>
</evidence>
<keyword evidence="2" id="KW-0614">Plasmid</keyword>
<dbReference type="Proteomes" id="UP000006901">
    <property type="component" value="Plasmid ZS7_lp25"/>
</dbReference>
<feature type="coiled-coil region" evidence="1">
    <location>
        <begin position="42"/>
        <end position="76"/>
    </location>
</feature>
<protein>
    <recommendedName>
        <fullName evidence="4">Borrelia virulent strain associated lipoprotein</fullName>
    </recommendedName>
</protein>
<feature type="coiled-coil region" evidence="1">
    <location>
        <begin position="209"/>
        <end position="236"/>
    </location>
</feature>
<dbReference type="EMBL" id="CP001198">
    <property type="protein sequence ID" value="ACK74201.1"/>
    <property type="molecule type" value="Genomic_DNA"/>
</dbReference>
<evidence type="ECO:0008006" key="4">
    <source>
        <dbReference type="Google" id="ProtNLM"/>
    </source>
</evidence>
<dbReference type="HOGENOM" id="CLU_092315_0_0_12"/>